<dbReference type="Proteomes" id="UP000516437">
    <property type="component" value="Unassembled WGS sequence"/>
</dbReference>
<evidence type="ECO:0000256" key="1">
    <source>
        <dbReference type="SAM" id="SignalP"/>
    </source>
</evidence>
<keyword evidence="1" id="KW-0732">Signal</keyword>
<dbReference type="GO" id="GO:0009055">
    <property type="term" value="F:electron transfer activity"/>
    <property type="evidence" value="ECO:0007669"/>
    <property type="project" value="InterPro"/>
</dbReference>
<evidence type="ECO:0000313" key="3">
    <source>
        <dbReference type="EMBL" id="KAB1199392.1"/>
    </source>
</evidence>
<dbReference type="AlphaFoldDB" id="A0A6A1UGK9"/>
<feature type="chain" id="PRO_5025455255" evidence="1">
    <location>
        <begin position="25"/>
        <end position="256"/>
    </location>
</feature>
<dbReference type="InterPro" id="IPR039391">
    <property type="entry name" value="Phytocyanin-like"/>
</dbReference>
<dbReference type="OrthoDB" id="2015260at2759"/>
<dbReference type="GO" id="GO:0005886">
    <property type="term" value="C:plasma membrane"/>
    <property type="evidence" value="ECO:0007669"/>
    <property type="project" value="TreeGrafter"/>
</dbReference>
<dbReference type="SUPFAM" id="SSF49503">
    <property type="entry name" value="Cupredoxins"/>
    <property type="match status" value="1"/>
</dbReference>
<protein>
    <submittedName>
        <fullName evidence="3">Umecyanin</fullName>
    </submittedName>
</protein>
<dbReference type="Gene3D" id="2.60.40.420">
    <property type="entry name" value="Cupredoxins - blue copper proteins"/>
    <property type="match status" value="1"/>
</dbReference>
<dbReference type="EMBL" id="RXIC02000471">
    <property type="protein sequence ID" value="KAB1199392.1"/>
    <property type="molecule type" value="Genomic_DNA"/>
</dbReference>
<evidence type="ECO:0000259" key="2">
    <source>
        <dbReference type="PROSITE" id="PS51485"/>
    </source>
</evidence>
<gene>
    <name evidence="3" type="ORF">CJ030_MR0G024283</name>
</gene>
<comment type="caution">
    <text evidence="3">The sequence shown here is derived from an EMBL/GenBank/DDBJ whole genome shotgun (WGS) entry which is preliminary data.</text>
</comment>
<dbReference type="PROSITE" id="PS51485">
    <property type="entry name" value="PHYTOCYANIN"/>
    <property type="match status" value="1"/>
</dbReference>
<feature type="domain" description="Phytocyanin" evidence="2">
    <location>
        <begin position="26"/>
        <end position="136"/>
    </location>
</feature>
<sequence>MASRMGLIGCFVIVVALLNQVTIASVEYEVGDSFGWAAPPSTSYYSTWASTKTFYLGDSFFFKWTGNQSVVPVPKPYYDNCTKEGHTYSASPLTFTPLYTGFTTTSAPLTTTNQKERGSSFQMQTGNQSVVPVPKPYYDKGCTKEGQNLGTARPAYRGLTGFTTTSAPLTTTGSKEREKVAITLRGDRDTLQMTEGERGLSKELYTREERTSPSTACSIAKLIYNFLVSIVHMFSSLWILTAISDGHLEARPDNNT</sequence>
<accession>A0A6A1UGK9</accession>
<dbReference type="InterPro" id="IPR003245">
    <property type="entry name" value="Phytocyanin_dom"/>
</dbReference>
<reference evidence="3 4" key="1">
    <citation type="journal article" date="2019" name="Plant Biotechnol. J.">
        <title>The red bayberry genome and genetic basis of sex determination.</title>
        <authorList>
            <person name="Jia H.M."/>
            <person name="Jia H.J."/>
            <person name="Cai Q.L."/>
            <person name="Wang Y."/>
            <person name="Zhao H.B."/>
            <person name="Yang W.F."/>
            <person name="Wang G.Y."/>
            <person name="Li Y.H."/>
            <person name="Zhan D.L."/>
            <person name="Shen Y.T."/>
            <person name="Niu Q.F."/>
            <person name="Chang L."/>
            <person name="Qiu J."/>
            <person name="Zhao L."/>
            <person name="Xie H.B."/>
            <person name="Fu W.Y."/>
            <person name="Jin J."/>
            <person name="Li X.W."/>
            <person name="Jiao Y."/>
            <person name="Zhou C.C."/>
            <person name="Tu T."/>
            <person name="Chai C.Y."/>
            <person name="Gao J.L."/>
            <person name="Fan L.J."/>
            <person name="van de Weg E."/>
            <person name="Wang J.Y."/>
            <person name="Gao Z.S."/>
        </authorList>
    </citation>
    <scope>NUCLEOTIDE SEQUENCE [LARGE SCALE GENOMIC DNA]</scope>
    <source>
        <tissue evidence="3">Leaves</tissue>
    </source>
</reference>
<dbReference type="PANTHER" id="PTHR33021:SF498">
    <property type="entry name" value="UMECYANIN-LIKE"/>
    <property type="match status" value="1"/>
</dbReference>
<dbReference type="PANTHER" id="PTHR33021">
    <property type="entry name" value="BLUE COPPER PROTEIN"/>
    <property type="match status" value="1"/>
</dbReference>
<evidence type="ECO:0000313" key="4">
    <source>
        <dbReference type="Proteomes" id="UP000516437"/>
    </source>
</evidence>
<dbReference type="Pfam" id="PF02298">
    <property type="entry name" value="Cu_bind_like"/>
    <property type="match status" value="1"/>
</dbReference>
<name>A0A6A1UGK9_9ROSI</name>
<proteinExistence type="predicted"/>
<organism evidence="3 4">
    <name type="scientific">Morella rubra</name>
    <name type="common">Chinese bayberry</name>
    <dbReference type="NCBI Taxonomy" id="262757"/>
    <lineage>
        <taxon>Eukaryota</taxon>
        <taxon>Viridiplantae</taxon>
        <taxon>Streptophyta</taxon>
        <taxon>Embryophyta</taxon>
        <taxon>Tracheophyta</taxon>
        <taxon>Spermatophyta</taxon>
        <taxon>Magnoliopsida</taxon>
        <taxon>eudicotyledons</taxon>
        <taxon>Gunneridae</taxon>
        <taxon>Pentapetalae</taxon>
        <taxon>rosids</taxon>
        <taxon>fabids</taxon>
        <taxon>Fagales</taxon>
        <taxon>Myricaceae</taxon>
        <taxon>Morella</taxon>
    </lineage>
</organism>
<dbReference type="InterPro" id="IPR008972">
    <property type="entry name" value="Cupredoxin"/>
</dbReference>
<feature type="signal peptide" evidence="1">
    <location>
        <begin position="1"/>
        <end position="24"/>
    </location>
</feature>
<keyword evidence="4" id="KW-1185">Reference proteome</keyword>